<keyword evidence="6 8" id="KW-0472">Membrane</keyword>
<evidence type="ECO:0000256" key="7">
    <source>
        <dbReference type="SAM" id="MobiDB-lite"/>
    </source>
</evidence>
<evidence type="ECO:0000256" key="6">
    <source>
        <dbReference type="ARBA" id="ARBA00023136"/>
    </source>
</evidence>
<evidence type="ECO:0000256" key="8">
    <source>
        <dbReference type="SAM" id="Phobius"/>
    </source>
</evidence>
<dbReference type="InterPro" id="IPR052221">
    <property type="entry name" value="SLC35F_Transporter"/>
</dbReference>
<evidence type="ECO:0000256" key="2">
    <source>
        <dbReference type="ARBA" id="ARBA00007863"/>
    </source>
</evidence>
<feature type="transmembrane region" description="Helical" evidence="8">
    <location>
        <begin position="339"/>
        <end position="358"/>
    </location>
</feature>
<keyword evidence="10" id="KW-1185">Reference proteome</keyword>
<proteinExistence type="inferred from homology"/>
<keyword evidence="3" id="KW-0813">Transport</keyword>
<dbReference type="InterPro" id="IPR037185">
    <property type="entry name" value="EmrE-like"/>
</dbReference>
<dbReference type="OrthoDB" id="429955at2759"/>
<dbReference type="EMBL" id="NDIQ01000022">
    <property type="protein sequence ID" value="PRT55801.1"/>
    <property type="molecule type" value="Genomic_DNA"/>
</dbReference>
<feature type="compositionally biased region" description="Acidic residues" evidence="7">
    <location>
        <begin position="397"/>
        <end position="416"/>
    </location>
</feature>
<evidence type="ECO:0000313" key="10">
    <source>
        <dbReference type="Proteomes" id="UP000238350"/>
    </source>
</evidence>
<dbReference type="Proteomes" id="UP000238350">
    <property type="component" value="Unassembled WGS sequence"/>
</dbReference>
<feature type="transmembrane region" description="Helical" evidence="8">
    <location>
        <begin position="158"/>
        <end position="180"/>
    </location>
</feature>
<feature type="region of interest" description="Disordered" evidence="7">
    <location>
        <begin position="1"/>
        <end position="27"/>
    </location>
</feature>
<gene>
    <name evidence="9" type="ORF">B9G98_03421</name>
</gene>
<keyword evidence="5 8" id="KW-1133">Transmembrane helix</keyword>
<accession>A0A2T0FLD3</accession>
<dbReference type="PANTHER" id="PTHR14233">
    <property type="entry name" value="DUF914-RELATED"/>
    <property type="match status" value="1"/>
</dbReference>
<evidence type="ECO:0000256" key="4">
    <source>
        <dbReference type="ARBA" id="ARBA00022692"/>
    </source>
</evidence>
<dbReference type="PANTHER" id="PTHR14233:SF4">
    <property type="entry name" value="SOLUTE CARRIER FAMILY 35 MEMBER F2"/>
    <property type="match status" value="1"/>
</dbReference>
<feature type="compositionally biased region" description="Polar residues" evidence="7">
    <location>
        <begin position="10"/>
        <end position="27"/>
    </location>
</feature>
<dbReference type="GO" id="GO:0022857">
    <property type="term" value="F:transmembrane transporter activity"/>
    <property type="evidence" value="ECO:0007669"/>
    <property type="project" value="InterPro"/>
</dbReference>
<feature type="transmembrane region" description="Helical" evidence="8">
    <location>
        <begin position="284"/>
        <end position="306"/>
    </location>
</feature>
<organism evidence="9 10">
    <name type="scientific">Wickerhamiella sorbophila</name>
    <dbReference type="NCBI Taxonomy" id="45607"/>
    <lineage>
        <taxon>Eukaryota</taxon>
        <taxon>Fungi</taxon>
        <taxon>Dikarya</taxon>
        <taxon>Ascomycota</taxon>
        <taxon>Saccharomycotina</taxon>
        <taxon>Dipodascomycetes</taxon>
        <taxon>Dipodascales</taxon>
        <taxon>Trichomonascaceae</taxon>
        <taxon>Wickerhamiella</taxon>
    </lineage>
</organism>
<feature type="transmembrane region" description="Helical" evidence="8">
    <location>
        <begin position="313"/>
        <end position="333"/>
    </location>
</feature>
<name>A0A2T0FLD3_9ASCO</name>
<dbReference type="STRING" id="45607.A0A2T0FLD3"/>
<evidence type="ECO:0000256" key="1">
    <source>
        <dbReference type="ARBA" id="ARBA00004141"/>
    </source>
</evidence>
<dbReference type="GO" id="GO:0016020">
    <property type="term" value="C:membrane"/>
    <property type="evidence" value="ECO:0007669"/>
    <property type="project" value="UniProtKB-SubCell"/>
</dbReference>
<feature type="transmembrane region" description="Helical" evidence="8">
    <location>
        <begin position="186"/>
        <end position="204"/>
    </location>
</feature>
<keyword evidence="4 8" id="KW-0812">Transmembrane</keyword>
<dbReference type="Pfam" id="PF06027">
    <property type="entry name" value="SLC35F"/>
    <property type="match status" value="1"/>
</dbReference>
<evidence type="ECO:0000256" key="5">
    <source>
        <dbReference type="ARBA" id="ARBA00022989"/>
    </source>
</evidence>
<evidence type="ECO:0000313" key="9">
    <source>
        <dbReference type="EMBL" id="PRT55801.1"/>
    </source>
</evidence>
<dbReference type="GeneID" id="36517169"/>
<dbReference type="AlphaFoldDB" id="A0A2T0FLD3"/>
<feature type="transmembrane region" description="Helical" evidence="8">
    <location>
        <begin position="97"/>
        <end position="117"/>
    </location>
</feature>
<sequence length="425" mass="47397">MGKSAARVTEQISDIHSSDSGSLDNVSLSDEHTVSEAESYASDAPLQPKRLEKRYFGFLRSKRFWIVLVHGQILSLAITCTNTMTTEMSMQGNNIPAFQSLFTYALLFLIFMPYTIYRMGPKQFYKMFIRDCWKFFILGFADVQGNYFVVKAYQYTNILSAALLDNFAIVVVVILSFLLLKVRYHWSQYLGTVIAIGGMALLVVSDHLTHGKDPAANAVKGDLFVLLGAACYGISNTLEEYFVSKRPMYQVLSMLGFFGMCIIGVQAAIFERSSLQNAKWNGEVGGYLTGFTLAMLLIYTTAPILFRMSSAAFYNLSLLTSDFWSLLVGIEAFGYYVYWLYPVGFVFTILGVICYCAAPMTKFGESVKPWLGDDQEKGIAGLGTARARLDRQNLETVPEESSSEEETPETEAENESETAGSTKQT</sequence>
<feature type="transmembrane region" description="Helical" evidence="8">
    <location>
        <begin position="64"/>
        <end position="85"/>
    </location>
</feature>
<dbReference type="SUPFAM" id="SSF103481">
    <property type="entry name" value="Multidrug resistance efflux transporter EmrE"/>
    <property type="match status" value="1"/>
</dbReference>
<reference evidence="9 10" key="1">
    <citation type="submission" date="2017-04" db="EMBL/GenBank/DDBJ databases">
        <title>Genome sequencing of [Candida] sorbophila.</title>
        <authorList>
            <person name="Ahn J.O."/>
        </authorList>
    </citation>
    <scope>NUCLEOTIDE SEQUENCE [LARGE SCALE GENOMIC DNA]</scope>
    <source>
        <strain evidence="9 10">DS02</strain>
    </source>
</reference>
<comment type="similarity">
    <text evidence="2">Belongs to the SLC35F solute transporter family.</text>
</comment>
<protein>
    <recommendedName>
        <fullName evidence="11">Solute carrier family 35 member</fullName>
    </recommendedName>
</protein>
<feature type="region of interest" description="Disordered" evidence="7">
    <location>
        <begin position="385"/>
        <end position="425"/>
    </location>
</feature>
<dbReference type="InterPro" id="IPR009262">
    <property type="entry name" value="SLC35_F1/F2/F6"/>
</dbReference>
<comment type="subcellular location">
    <subcellularLocation>
        <location evidence="1">Membrane</location>
        <topology evidence="1">Multi-pass membrane protein</topology>
    </subcellularLocation>
</comment>
<evidence type="ECO:0000256" key="3">
    <source>
        <dbReference type="ARBA" id="ARBA00022448"/>
    </source>
</evidence>
<feature type="transmembrane region" description="Helical" evidence="8">
    <location>
        <begin position="251"/>
        <end position="269"/>
    </location>
</feature>
<dbReference type="RefSeq" id="XP_024665746.1">
    <property type="nucleotide sequence ID" value="XM_024809978.1"/>
</dbReference>
<comment type="caution">
    <text evidence="9">The sequence shown here is derived from an EMBL/GenBank/DDBJ whole genome shotgun (WGS) entry which is preliminary data.</text>
</comment>
<evidence type="ECO:0008006" key="11">
    <source>
        <dbReference type="Google" id="ProtNLM"/>
    </source>
</evidence>